<evidence type="ECO:0000256" key="1">
    <source>
        <dbReference type="ARBA" id="ARBA00006987"/>
    </source>
</evidence>
<dbReference type="RefSeq" id="WP_167661916.1">
    <property type="nucleotide sequence ID" value="NZ_BMCQ01000005.1"/>
</dbReference>
<dbReference type="Gene3D" id="3.40.190.10">
    <property type="entry name" value="Periplasmic binding protein-like II"/>
    <property type="match status" value="1"/>
</dbReference>
<dbReference type="CDD" id="cd07012">
    <property type="entry name" value="PBP2_Bug_TTT"/>
    <property type="match status" value="1"/>
</dbReference>
<accession>A0ABX0WTF2</accession>
<sequence length="320" mass="34641">MKKFTLRAILTSLAVMLSLPVAAQDAFPKKPIRLVVPFEAGGGSDGLARAIQSEIESQKLLPVPFVVTNATGAGGAVGSRQVLRATPDGYTILQIHQELFAAAALGRVDYTPLDFEPVIQVSEACLFMAVAADSPLNSFDDFLKKVKTDGANFRQGDEIGGATHFPSVRLMNLIDTEWVVVPTGATSKRFTALKGGFADMALMSPLWIERSGGEVRPLAVLGEERYEQVPDLPTAKELGYDVKSCLNRRYWAPKGTPEQNIAVLADAIEAAANSERVRSYLDRSGEKLKIVRGEQLKQEIAAEYEDFIEVADAVKGGKTN</sequence>
<evidence type="ECO:0000313" key="4">
    <source>
        <dbReference type="Proteomes" id="UP000783934"/>
    </source>
</evidence>
<keyword evidence="2" id="KW-0732">Signal</keyword>
<keyword evidence="3" id="KW-0675">Receptor</keyword>
<gene>
    <name evidence="3" type="ORF">GGR41_002266</name>
</gene>
<evidence type="ECO:0000313" key="3">
    <source>
        <dbReference type="EMBL" id="NJB66011.1"/>
    </source>
</evidence>
<dbReference type="Gene3D" id="3.40.190.150">
    <property type="entry name" value="Bordetella uptake gene, domain 1"/>
    <property type="match status" value="1"/>
</dbReference>
<dbReference type="Pfam" id="PF03401">
    <property type="entry name" value="TctC"/>
    <property type="match status" value="1"/>
</dbReference>
<dbReference type="InterPro" id="IPR005064">
    <property type="entry name" value="BUG"/>
</dbReference>
<proteinExistence type="inferred from homology"/>
<dbReference type="EMBL" id="JAATIZ010000004">
    <property type="protein sequence ID" value="NJB66011.1"/>
    <property type="molecule type" value="Genomic_DNA"/>
</dbReference>
<reference evidence="3 4" key="1">
    <citation type="submission" date="2020-03" db="EMBL/GenBank/DDBJ databases">
        <title>Genomic Encyclopedia of Type Strains, Phase IV (KMG-IV): sequencing the most valuable type-strain genomes for metagenomic binning, comparative biology and taxonomic classification.</title>
        <authorList>
            <person name="Goeker M."/>
        </authorList>
    </citation>
    <scope>NUCLEOTIDE SEQUENCE [LARGE SCALE GENOMIC DNA]</scope>
    <source>
        <strain evidence="3 4">DSM 26613</strain>
    </source>
</reference>
<comment type="caution">
    <text evidence="3">The sequence shown here is derived from an EMBL/GenBank/DDBJ whole genome shotgun (WGS) entry which is preliminary data.</text>
</comment>
<feature type="chain" id="PRO_5045460847" evidence="2">
    <location>
        <begin position="24"/>
        <end position="320"/>
    </location>
</feature>
<dbReference type="Proteomes" id="UP000783934">
    <property type="component" value="Unassembled WGS sequence"/>
</dbReference>
<dbReference type="InterPro" id="IPR042100">
    <property type="entry name" value="Bug_dom1"/>
</dbReference>
<name>A0ABX0WTF2_9BURK</name>
<dbReference type="PANTHER" id="PTHR42928">
    <property type="entry name" value="TRICARBOXYLATE-BINDING PROTEIN"/>
    <property type="match status" value="1"/>
</dbReference>
<protein>
    <submittedName>
        <fullName evidence="3">Tripartite-type tricarboxylate transporter receptor subunit TctC</fullName>
    </submittedName>
</protein>
<evidence type="ECO:0000256" key="2">
    <source>
        <dbReference type="SAM" id="SignalP"/>
    </source>
</evidence>
<dbReference type="PANTHER" id="PTHR42928:SF5">
    <property type="entry name" value="BLR1237 PROTEIN"/>
    <property type="match status" value="1"/>
</dbReference>
<dbReference type="PIRSF" id="PIRSF017082">
    <property type="entry name" value="YflP"/>
    <property type="match status" value="1"/>
</dbReference>
<keyword evidence="4" id="KW-1185">Reference proteome</keyword>
<comment type="similarity">
    <text evidence="1">Belongs to the UPF0065 (bug) family.</text>
</comment>
<organism evidence="3 4">
    <name type="scientific">Paenalcaligenes hominis</name>
    <dbReference type="NCBI Taxonomy" id="643674"/>
    <lineage>
        <taxon>Bacteria</taxon>
        <taxon>Pseudomonadati</taxon>
        <taxon>Pseudomonadota</taxon>
        <taxon>Betaproteobacteria</taxon>
        <taxon>Burkholderiales</taxon>
        <taxon>Alcaligenaceae</taxon>
        <taxon>Paenalcaligenes</taxon>
    </lineage>
</organism>
<feature type="signal peptide" evidence="2">
    <location>
        <begin position="1"/>
        <end position="23"/>
    </location>
</feature>